<accession>A0A392RJ03</accession>
<sequence length="74" mass="8963">AWIYHHFNIIGEEDIRYEEDLSRGCKFDPTRGQTNVNAVRKTIDRLLPHDVDSRVMMAIYQLVLWLDQMWIDKW</sequence>
<keyword evidence="2" id="KW-1185">Reference proteome</keyword>
<dbReference type="Proteomes" id="UP000265520">
    <property type="component" value="Unassembled WGS sequence"/>
</dbReference>
<dbReference type="AlphaFoldDB" id="A0A392RJ03"/>
<protein>
    <submittedName>
        <fullName evidence="1">Uncharacterized protein</fullName>
    </submittedName>
</protein>
<evidence type="ECO:0000313" key="2">
    <source>
        <dbReference type="Proteomes" id="UP000265520"/>
    </source>
</evidence>
<name>A0A392RJ03_9FABA</name>
<organism evidence="1 2">
    <name type="scientific">Trifolium medium</name>
    <dbReference type="NCBI Taxonomy" id="97028"/>
    <lineage>
        <taxon>Eukaryota</taxon>
        <taxon>Viridiplantae</taxon>
        <taxon>Streptophyta</taxon>
        <taxon>Embryophyta</taxon>
        <taxon>Tracheophyta</taxon>
        <taxon>Spermatophyta</taxon>
        <taxon>Magnoliopsida</taxon>
        <taxon>eudicotyledons</taxon>
        <taxon>Gunneridae</taxon>
        <taxon>Pentapetalae</taxon>
        <taxon>rosids</taxon>
        <taxon>fabids</taxon>
        <taxon>Fabales</taxon>
        <taxon>Fabaceae</taxon>
        <taxon>Papilionoideae</taxon>
        <taxon>50 kb inversion clade</taxon>
        <taxon>NPAAA clade</taxon>
        <taxon>Hologalegina</taxon>
        <taxon>IRL clade</taxon>
        <taxon>Trifolieae</taxon>
        <taxon>Trifolium</taxon>
    </lineage>
</organism>
<proteinExistence type="predicted"/>
<reference evidence="1 2" key="1">
    <citation type="journal article" date="2018" name="Front. Plant Sci.">
        <title>Red Clover (Trifolium pratense) and Zigzag Clover (T. medium) - A Picture of Genomic Similarities and Differences.</title>
        <authorList>
            <person name="Dluhosova J."/>
            <person name="Istvanek J."/>
            <person name="Nedelnik J."/>
            <person name="Repkova J."/>
        </authorList>
    </citation>
    <scope>NUCLEOTIDE SEQUENCE [LARGE SCALE GENOMIC DNA]</scope>
    <source>
        <strain evidence="2">cv. 10/8</strain>
        <tissue evidence="1">Leaf</tissue>
    </source>
</reference>
<dbReference type="EMBL" id="LXQA010226779">
    <property type="protein sequence ID" value="MCI35760.1"/>
    <property type="molecule type" value="Genomic_DNA"/>
</dbReference>
<evidence type="ECO:0000313" key="1">
    <source>
        <dbReference type="EMBL" id="MCI35760.1"/>
    </source>
</evidence>
<feature type="non-terminal residue" evidence="1">
    <location>
        <position position="1"/>
    </location>
</feature>
<comment type="caution">
    <text evidence="1">The sequence shown here is derived from an EMBL/GenBank/DDBJ whole genome shotgun (WGS) entry which is preliminary data.</text>
</comment>